<name>A0A934N477_9BACT</name>
<reference evidence="4" key="1">
    <citation type="submission" date="2020-10" db="EMBL/GenBank/DDBJ databases">
        <title>Ca. Dormibacterota MAGs.</title>
        <authorList>
            <person name="Montgomery K."/>
        </authorList>
    </citation>
    <scope>NUCLEOTIDE SEQUENCE [LARGE SCALE GENOMIC DNA]</scope>
    <source>
        <strain evidence="4">SC8812_S17_10</strain>
    </source>
</reference>
<sequence length="770" mass="82863">MPNGAAISGVLVLLMVLCLSNSTVSAGWVPHSEVLTNLALIAAVILGVLALTPVPWTLALGLGLVAAPLAGYLAAYPALHAGHPNDPGDPIGLGSAWLGRVASGDAFADASFYLYLLSCLFWVVGGWLSWCVLRWRQPLLGLVPGAAAFATNVLNYPSDQNGYTLAFLILTLALLLWTSYQRSLENATRRRVKLTGDARWDFWESGVVVMAAVIALGIFLPPLSNADRTVDIENGSFRGWAELQQRLNHPVAFGHGQSAGTSIGFATDVPLGGPIHKTGGVVMTYTIDGNFGGPRYFRGLNLERTSLGPDGSVWRYAQPSIAFPIEKDLPPPYGEQYQAEQTGGFKVQMLKPPDRASDVLFYPGNLMKIDRNATAHSSVGLLSVPGLTGTDRLNTLDRLSGGGRLTGAGTYKVTVQYSNATEDQLRQAGATYPGWLDPYRNFTNTYSGQAASSQASRLPGYRSSDSLQRIHDLAVQVTAGKDNPYDQAQAIETFLRANYSYTLTPPAPPKDADPLDYFLFTSKQGYCEYFASAMGDMLRSLGIPTRLVNGFGPGSFDEKLSRYVVRESDAHTWVEVYYPHYGWIPFEPTPDGVYFPVPRGSAGGACERDATACDSGTAGPVTSGATNPRPDKGNIDSGDATGGGSGSLPLPVQFPIALAALLVLVAAAWVGVSRYLRPRTVNGVWRRVTLLTSLAGLSRRDSETPLEFGARLAREVPEAARPARELAQRFTVAAYAPREVAVEALAPALSVWEELRPALLRRVRLRFHLA</sequence>
<dbReference type="PANTHER" id="PTHR42736:SF1">
    <property type="entry name" value="PROTEIN-GLUTAMINE GAMMA-GLUTAMYLTRANSFERASE"/>
    <property type="match status" value="1"/>
</dbReference>
<dbReference type="InterPro" id="IPR052901">
    <property type="entry name" value="Bact_TGase-like"/>
</dbReference>
<dbReference type="EMBL" id="JAEKNR010000178">
    <property type="protein sequence ID" value="MBJ7599960.1"/>
    <property type="molecule type" value="Genomic_DNA"/>
</dbReference>
<feature type="domain" description="Transglutaminase-like" evidence="3">
    <location>
        <begin position="519"/>
        <end position="590"/>
    </location>
</feature>
<feature type="transmembrane region" description="Helical" evidence="2">
    <location>
        <begin position="162"/>
        <end position="180"/>
    </location>
</feature>
<protein>
    <submittedName>
        <fullName evidence="4">Transglutaminase domain-containing protein</fullName>
    </submittedName>
</protein>
<feature type="transmembrane region" description="Helical" evidence="2">
    <location>
        <begin position="654"/>
        <end position="676"/>
    </location>
</feature>
<evidence type="ECO:0000313" key="4">
    <source>
        <dbReference type="EMBL" id="MBJ7599960.1"/>
    </source>
</evidence>
<dbReference type="InterPro" id="IPR038765">
    <property type="entry name" value="Papain-like_cys_pep_sf"/>
</dbReference>
<evidence type="ECO:0000256" key="1">
    <source>
        <dbReference type="SAM" id="MobiDB-lite"/>
    </source>
</evidence>
<dbReference type="Pfam" id="PF01841">
    <property type="entry name" value="Transglut_core"/>
    <property type="match status" value="1"/>
</dbReference>
<dbReference type="InterPro" id="IPR025403">
    <property type="entry name" value="TgpA-like_C"/>
</dbReference>
<evidence type="ECO:0000256" key="2">
    <source>
        <dbReference type="SAM" id="Phobius"/>
    </source>
</evidence>
<dbReference type="SMART" id="SM00460">
    <property type="entry name" value="TGc"/>
    <property type="match status" value="1"/>
</dbReference>
<keyword evidence="2" id="KW-0472">Membrane</keyword>
<proteinExistence type="predicted"/>
<feature type="transmembrane region" description="Helical" evidence="2">
    <location>
        <begin position="34"/>
        <end position="51"/>
    </location>
</feature>
<feature type="transmembrane region" description="Helical" evidence="2">
    <location>
        <begin position="139"/>
        <end position="156"/>
    </location>
</feature>
<comment type="caution">
    <text evidence="4">The sequence shown here is derived from an EMBL/GenBank/DDBJ whole genome shotgun (WGS) entry which is preliminary data.</text>
</comment>
<evidence type="ECO:0000259" key="3">
    <source>
        <dbReference type="SMART" id="SM00460"/>
    </source>
</evidence>
<feature type="transmembrane region" description="Helical" evidence="2">
    <location>
        <begin position="112"/>
        <end position="132"/>
    </location>
</feature>
<feature type="transmembrane region" description="Helical" evidence="2">
    <location>
        <begin position="58"/>
        <end position="79"/>
    </location>
</feature>
<dbReference type="Pfam" id="PF13559">
    <property type="entry name" value="DUF4129"/>
    <property type="match status" value="1"/>
</dbReference>
<dbReference type="InterPro" id="IPR002931">
    <property type="entry name" value="Transglutaminase-like"/>
</dbReference>
<dbReference type="SUPFAM" id="SSF54001">
    <property type="entry name" value="Cysteine proteinases"/>
    <property type="match status" value="1"/>
</dbReference>
<keyword evidence="2" id="KW-1133">Transmembrane helix</keyword>
<gene>
    <name evidence="4" type="ORF">JF922_18020</name>
</gene>
<feature type="region of interest" description="Disordered" evidence="1">
    <location>
        <begin position="608"/>
        <end position="642"/>
    </location>
</feature>
<accession>A0A934N477</accession>
<dbReference type="RefSeq" id="WP_338203621.1">
    <property type="nucleotide sequence ID" value="NZ_JAEKNR010000178.1"/>
</dbReference>
<evidence type="ECO:0000313" key="5">
    <source>
        <dbReference type="Proteomes" id="UP000612893"/>
    </source>
</evidence>
<organism evidence="4 5">
    <name type="scientific">Candidatus Nephthysia bennettiae</name>
    <dbReference type="NCBI Taxonomy" id="3127016"/>
    <lineage>
        <taxon>Bacteria</taxon>
        <taxon>Bacillati</taxon>
        <taxon>Candidatus Dormiibacterota</taxon>
        <taxon>Candidatus Dormibacteria</taxon>
        <taxon>Candidatus Dormibacterales</taxon>
        <taxon>Candidatus Dormibacteraceae</taxon>
        <taxon>Candidatus Nephthysia</taxon>
    </lineage>
</organism>
<dbReference type="Gene3D" id="3.10.620.30">
    <property type="match status" value="1"/>
</dbReference>
<dbReference type="PANTHER" id="PTHR42736">
    <property type="entry name" value="PROTEIN-GLUTAMINE GAMMA-GLUTAMYLTRANSFERASE"/>
    <property type="match status" value="1"/>
</dbReference>
<dbReference type="AlphaFoldDB" id="A0A934N477"/>
<feature type="transmembrane region" description="Helical" evidence="2">
    <location>
        <begin position="201"/>
        <end position="220"/>
    </location>
</feature>
<keyword evidence="5" id="KW-1185">Reference proteome</keyword>
<keyword evidence="2" id="KW-0812">Transmembrane</keyword>
<dbReference type="Proteomes" id="UP000612893">
    <property type="component" value="Unassembled WGS sequence"/>
</dbReference>